<evidence type="ECO:0000313" key="8">
    <source>
        <dbReference type="Proteomes" id="UP000282759"/>
    </source>
</evidence>
<evidence type="ECO:0000256" key="1">
    <source>
        <dbReference type="ARBA" id="ARBA00010641"/>
    </source>
</evidence>
<dbReference type="GO" id="GO:0003677">
    <property type="term" value="F:DNA binding"/>
    <property type="evidence" value="ECO:0007669"/>
    <property type="project" value="InterPro"/>
</dbReference>
<dbReference type="SUPFAM" id="SSF88946">
    <property type="entry name" value="Sigma2 domain of RNA polymerase sigma factors"/>
    <property type="match status" value="1"/>
</dbReference>
<dbReference type="InterPro" id="IPR036388">
    <property type="entry name" value="WH-like_DNA-bd_sf"/>
</dbReference>
<dbReference type="PANTHER" id="PTHR43133:SF45">
    <property type="entry name" value="RNA POLYMERASE ECF-TYPE SIGMA FACTOR"/>
    <property type="match status" value="1"/>
</dbReference>
<evidence type="ECO:0000259" key="5">
    <source>
        <dbReference type="Pfam" id="PF04542"/>
    </source>
</evidence>
<evidence type="ECO:0000313" key="7">
    <source>
        <dbReference type="EMBL" id="RVU03149.1"/>
    </source>
</evidence>
<evidence type="ECO:0000256" key="2">
    <source>
        <dbReference type="ARBA" id="ARBA00023015"/>
    </source>
</evidence>
<dbReference type="Gene3D" id="1.10.10.10">
    <property type="entry name" value="Winged helix-like DNA-binding domain superfamily/Winged helix DNA-binding domain"/>
    <property type="match status" value="1"/>
</dbReference>
<dbReference type="InterPro" id="IPR007627">
    <property type="entry name" value="RNA_pol_sigma70_r2"/>
</dbReference>
<dbReference type="InterPro" id="IPR013325">
    <property type="entry name" value="RNA_pol_sigma_r2"/>
</dbReference>
<dbReference type="InterPro" id="IPR014284">
    <property type="entry name" value="RNA_pol_sigma-70_dom"/>
</dbReference>
<dbReference type="InterPro" id="IPR039425">
    <property type="entry name" value="RNA_pol_sigma-70-like"/>
</dbReference>
<keyword evidence="8" id="KW-1185">Reference proteome</keyword>
<dbReference type="OrthoDB" id="9780326at2"/>
<organism evidence="7 8">
    <name type="scientific">Mucilaginibacter limnophilus</name>
    <dbReference type="NCBI Taxonomy" id="1932778"/>
    <lineage>
        <taxon>Bacteria</taxon>
        <taxon>Pseudomonadati</taxon>
        <taxon>Bacteroidota</taxon>
        <taxon>Sphingobacteriia</taxon>
        <taxon>Sphingobacteriales</taxon>
        <taxon>Sphingobacteriaceae</taxon>
        <taxon>Mucilaginibacter</taxon>
    </lineage>
</organism>
<name>A0A437MZS1_9SPHI</name>
<sequence length="165" mass="19328">MPVTREKEFIGLIESSKALIHKICRMYRDKPEDREDLFQEIVFQLWKAYPDFKGMAKESTWLYRVALNTAMATFRKKMPDITYSDSLPDIPDEHRGQEEADREARLFAILQRLDEAEKALAALYLEDLSYRQIAEIMGISENYVGVKINRLKTKIQHELTKQNGI</sequence>
<dbReference type="NCBIfam" id="TIGR02937">
    <property type="entry name" value="sigma70-ECF"/>
    <property type="match status" value="1"/>
</dbReference>
<dbReference type="GO" id="GO:0016987">
    <property type="term" value="F:sigma factor activity"/>
    <property type="evidence" value="ECO:0007669"/>
    <property type="project" value="UniProtKB-KW"/>
</dbReference>
<keyword evidence="3" id="KW-0731">Sigma factor</keyword>
<reference evidence="7 8" key="1">
    <citation type="submission" date="2019-01" db="EMBL/GenBank/DDBJ databases">
        <authorList>
            <person name="Chen W.-M."/>
        </authorList>
    </citation>
    <scope>NUCLEOTIDE SEQUENCE [LARGE SCALE GENOMIC DNA]</scope>
    <source>
        <strain evidence="7 8">YBJ-36</strain>
    </source>
</reference>
<dbReference type="RefSeq" id="WP_127703515.1">
    <property type="nucleotide sequence ID" value="NZ_SACK01000001.1"/>
</dbReference>
<dbReference type="Gene3D" id="1.10.1740.10">
    <property type="match status" value="1"/>
</dbReference>
<gene>
    <name evidence="7" type="ORF">EOD41_04245</name>
</gene>
<evidence type="ECO:0000256" key="3">
    <source>
        <dbReference type="ARBA" id="ARBA00023082"/>
    </source>
</evidence>
<protein>
    <submittedName>
        <fullName evidence="7">Sigma-70 family RNA polymerase sigma factor</fullName>
    </submittedName>
</protein>
<evidence type="ECO:0000256" key="4">
    <source>
        <dbReference type="ARBA" id="ARBA00023163"/>
    </source>
</evidence>
<dbReference type="InterPro" id="IPR013249">
    <property type="entry name" value="RNA_pol_sigma70_r4_t2"/>
</dbReference>
<dbReference type="AlphaFoldDB" id="A0A437MZS1"/>
<evidence type="ECO:0000259" key="6">
    <source>
        <dbReference type="Pfam" id="PF08281"/>
    </source>
</evidence>
<feature type="domain" description="RNA polymerase sigma-70 region 2" evidence="5">
    <location>
        <begin position="12"/>
        <end position="77"/>
    </location>
</feature>
<dbReference type="PANTHER" id="PTHR43133">
    <property type="entry name" value="RNA POLYMERASE ECF-TYPE SIGMA FACTO"/>
    <property type="match status" value="1"/>
</dbReference>
<dbReference type="Pfam" id="PF04542">
    <property type="entry name" value="Sigma70_r2"/>
    <property type="match status" value="1"/>
</dbReference>
<comment type="similarity">
    <text evidence="1">Belongs to the sigma-70 factor family. ECF subfamily.</text>
</comment>
<dbReference type="EMBL" id="SACK01000001">
    <property type="protein sequence ID" value="RVU03149.1"/>
    <property type="molecule type" value="Genomic_DNA"/>
</dbReference>
<accession>A0A437MZS1</accession>
<proteinExistence type="inferred from homology"/>
<dbReference type="Proteomes" id="UP000282759">
    <property type="component" value="Unassembled WGS sequence"/>
</dbReference>
<keyword evidence="4" id="KW-0804">Transcription</keyword>
<dbReference type="Pfam" id="PF08281">
    <property type="entry name" value="Sigma70_r4_2"/>
    <property type="match status" value="1"/>
</dbReference>
<dbReference type="SUPFAM" id="SSF88659">
    <property type="entry name" value="Sigma3 and sigma4 domains of RNA polymerase sigma factors"/>
    <property type="match status" value="1"/>
</dbReference>
<keyword evidence="2" id="KW-0805">Transcription regulation</keyword>
<dbReference type="InterPro" id="IPR013324">
    <property type="entry name" value="RNA_pol_sigma_r3/r4-like"/>
</dbReference>
<comment type="caution">
    <text evidence="7">The sequence shown here is derived from an EMBL/GenBank/DDBJ whole genome shotgun (WGS) entry which is preliminary data.</text>
</comment>
<dbReference type="GO" id="GO:0006352">
    <property type="term" value="P:DNA-templated transcription initiation"/>
    <property type="evidence" value="ECO:0007669"/>
    <property type="project" value="InterPro"/>
</dbReference>
<feature type="domain" description="RNA polymerase sigma factor 70 region 4 type 2" evidence="6">
    <location>
        <begin position="108"/>
        <end position="154"/>
    </location>
</feature>